<proteinExistence type="predicted"/>
<reference evidence="2 3" key="1">
    <citation type="submission" date="2014-11" db="EMBL/GenBank/DDBJ databases">
        <title>Genome of a novel goose pathogen.</title>
        <authorList>
            <person name="Hansen C.M."/>
            <person name="Hueffer K."/>
            <person name="Choi S.C."/>
        </authorList>
    </citation>
    <scope>NUCLEOTIDE SEQUENCE [LARGE SCALE GENOMIC DNA]</scope>
    <source>
        <strain evidence="2 3">KH1503</strain>
    </source>
</reference>
<sequence>RDGKQGGVQNTPLRAPRKKDLAEAEIPASKPSVKAAEEDDLFTAKVSKAAASKPAVELEIQDDFNVEPQTYAEPVLAG</sequence>
<organism evidence="2 3">
    <name type="scientific">Neisseria arctica</name>
    <dbReference type="NCBI Taxonomy" id="1470200"/>
    <lineage>
        <taxon>Bacteria</taxon>
        <taxon>Pseudomonadati</taxon>
        <taxon>Pseudomonadota</taxon>
        <taxon>Betaproteobacteria</taxon>
        <taxon>Neisseriales</taxon>
        <taxon>Neisseriaceae</taxon>
        <taxon>Neisseria</taxon>
    </lineage>
</organism>
<evidence type="ECO:0000256" key="1">
    <source>
        <dbReference type="SAM" id="MobiDB-lite"/>
    </source>
</evidence>
<dbReference type="EMBL" id="JTDO01000223">
    <property type="protein sequence ID" value="KLT71840.1"/>
    <property type="molecule type" value="Genomic_DNA"/>
</dbReference>
<dbReference type="Proteomes" id="UP000036027">
    <property type="component" value="Unassembled WGS sequence"/>
</dbReference>
<keyword evidence="3" id="KW-1185">Reference proteome</keyword>
<comment type="caution">
    <text evidence="2">The sequence shown here is derived from an EMBL/GenBank/DDBJ whole genome shotgun (WGS) entry which is preliminary data.</text>
</comment>
<feature type="non-terminal residue" evidence="2">
    <location>
        <position position="78"/>
    </location>
</feature>
<evidence type="ECO:0000313" key="2">
    <source>
        <dbReference type="EMBL" id="KLT71840.1"/>
    </source>
</evidence>
<protein>
    <submittedName>
        <fullName evidence="2">Uncharacterized protein</fullName>
    </submittedName>
</protein>
<gene>
    <name evidence="2" type="ORF">PL75_11490</name>
</gene>
<accession>A0A0J0YNW4</accession>
<dbReference type="AlphaFoldDB" id="A0A0J0YNW4"/>
<feature type="region of interest" description="Disordered" evidence="1">
    <location>
        <begin position="1"/>
        <end position="35"/>
    </location>
</feature>
<feature type="non-terminal residue" evidence="2">
    <location>
        <position position="1"/>
    </location>
</feature>
<name>A0A0J0YNW4_9NEIS</name>
<dbReference type="RefSeq" id="WP_047762070.1">
    <property type="nucleotide sequence ID" value="NZ_JTDO01000223.1"/>
</dbReference>
<evidence type="ECO:0000313" key="3">
    <source>
        <dbReference type="Proteomes" id="UP000036027"/>
    </source>
</evidence>